<dbReference type="CDD" id="cd03188">
    <property type="entry name" value="GST_C_Beta"/>
    <property type="match status" value="1"/>
</dbReference>
<dbReference type="SFLD" id="SFLDG00358">
    <property type="entry name" value="Main_(cytGST)"/>
    <property type="match status" value="1"/>
</dbReference>
<comment type="caution">
    <text evidence="4">The sequence shown here is derived from an EMBL/GenBank/DDBJ whole genome shotgun (WGS) entry which is preliminary data.</text>
</comment>
<dbReference type="PANTHER" id="PTHR44051:SF8">
    <property type="entry name" value="GLUTATHIONE S-TRANSFERASE GSTA"/>
    <property type="match status" value="1"/>
</dbReference>
<dbReference type="Pfam" id="PF00043">
    <property type="entry name" value="GST_C"/>
    <property type="match status" value="1"/>
</dbReference>
<proteinExistence type="inferred from homology"/>
<dbReference type="SFLD" id="SFLDG01150">
    <property type="entry name" value="Main.1:_Beta-like"/>
    <property type="match status" value="1"/>
</dbReference>
<dbReference type="InterPro" id="IPR010987">
    <property type="entry name" value="Glutathione-S-Trfase_C-like"/>
</dbReference>
<dbReference type="InterPro" id="IPR004046">
    <property type="entry name" value="GST_C"/>
</dbReference>
<dbReference type="Pfam" id="PF02798">
    <property type="entry name" value="GST_N"/>
    <property type="match status" value="1"/>
</dbReference>
<dbReference type="PROSITE" id="PS50405">
    <property type="entry name" value="GST_CTER"/>
    <property type="match status" value="1"/>
</dbReference>
<dbReference type="PROSITE" id="PS50404">
    <property type="entry name" value="GST_NTER"/>
    <property type="match status" value="1"/>
</dbReference>
<name>A0A9X1FRJ4_9RHOB</name>
<gene>
    <name evidence="4" type="ORF">KX928_01575</name>
</gene>
<evidence type="ECO:0000256" key="1">
    <source>
        <dbReference type="RuleBase" id="RU003494"/>
    </source>
</evidence>
<dbReference type="CDD" id="cd03057">
    <property type="entry name" value="GST_N_Beta"/>
    <property type="match status" value="1"/>
</dbReference>
<dbReference type="InterPro" id="IPR040079">
    <property type="entry name" value="Glutathione_S-Trfase"/>
</dbReference>
<dbReference type="SFLD" id="SFLDS00019">
    <property type="entry name" value="Glutathione_Transferase_(cytos"/>
    <property type="match status" value="1"/>
</dbReference>
<dbReference type="Proteomes" id="UP001138661">
    <property type="component" value="Unassembled WGS sequence"/>
</dbReference>
<comment type="similarity">
    <text evidence="1">Belongs to the GST superfamily.</text>
</comment>
<keyword evidence="5" id="KW-1185">Reference proteome</keyword>
<evidence type="ECO:0000259" key="3">
    <source>
        <dbReference type="PROSITE" id="PS50405"/>
    </source>
</evidence>
<dbReference type="AlphaFoldDB" id="A0A9X1FRJ4"/>
<dbReference type="InterPro" id="IPR004045">
    <property type="entry name" value="Glutathione_S-Trfase_N"/>
</dbReference>
<protein>
    <submittedName>
        <fullName evidence="4">Glutathione S-transferase family protein</fullName>
    </submittedName>
</protein>
<feature type="domain" description="GST C-terminal" evidence="3">
    <location>
        <begin position="85"/>
        <end position="205"/>
    </location>
</feature>
<evidence type="ECO:0000259" key="2">
    <source>
        <dbReference type="PROSITE" id="PS50404"/>
    </source>
</evidence>
<dbReference type="EMBL" id="JAHXDN010000001">
    <property type="protein sequence ID" value="MBW4706464.1"/>
    <property type="molecule type" value="Genomic_DNA"/>
</dbReference>
<evidence type="ECO:0000313" key="4">
    <source>
        <dbReference type="EMBL" id="MBW4706464.1"/>
    </source>
</evidence>
<feature type="domain" description="GST N-terminal" evidence="2">
    <location>
        <begin position="1"/>
        <end position="80"/>
    </location>
</feature>
<sequence length="205" mass="22545">MRLYYAPRTISIAVAIALEEAGLAYESTPLDFTSAEQTKEPYLTLNPKGRVPTLETDDGVLLTETGALLEYIATLAPEAKLVPEDPVRAAEMRSVMYYLASTMHVNHAHMRRGDRWATQQSSFDDMAAKVPETMAGSARYLSDHCLRGDFVLGAGFSLADPYAYMLCSWLPRDDVALSGFPKIAAYLDRMNARPSVQAVTAKGML</sequence>
<reference evidence="4" key="1">
    <citation type="submission" date="2021-07" db="EMBL/GenBank/DDBJ databases">
        <title>Roseobacter insulae sp. nov., isolated from a tidal flat.</title>
        <authorList>
            <person name="Park S."/>
            <person name="Yoon J.-H."/>
        </authorList>
    </citation>
    <scope>NUCLEOTIDE SEQUENCE</scope>
    <source>
        <strain evidence="4">YSTF-M11</strain>
    </source>
</reference>
<evidence type="ECO:0000313" key="5">
    <source>
        <dbReference type="Proteomes" id="UP001138661"/>
    </source>
</evidence>
<dbReference type="RefSeq" id="WP_219498114.1">
    <property type="nucleotide sequence ID" value="NZ_JAHXDN010000001.1"/>
</dbReference>
<organism evidence="4 5">
    <name type="scientific">Roseobacter insulae</name>
    <dbReference type="NCBI Taxonomy" id="2859783"/>
    <lineage>
        <taxon>Bacteria</taxon>
        <taxon>Pseudomonadati</taxon>
        <taxon>Pseudomonadota</taxon>
        <taxon>Alphaproteobacteria</taxon>
        <taxon>Rhodobacterales</taxon>
        <taxon>Roseobacteraceae</taxon>
        <taxon>Roseobacter</taxon>
    </lineage>
</organism>
<dbReference type="PANTHER" id="PTHR44051">
    <property type="entry name" value="GLUTATHIONE S-TRANSFERASE-RELATED"/>
    <property type="match status" value="1"/>
</dbReference>
<accession>A0A9X1FRJ4</accession>